<feature type="region of interest" description="Disordered" evidence="8">
    <location>
        <begin position="284"/>
        <end position="303"/>
    </location>
</feature>
<accession>A0AA88XX64</accession>
<dbReference type="Gene3D" id="3.40.50.150">
    <property type="entry name" value="Vaccinia Virus protein VP39"/>
    <property type="match status" value="1"/>
</dbReference>
<feature type="region of interest" description="Disordered" evidence="8">
    <location>
        <begin position="974"/>
        <end position="1021"/>
    </location>
</feature>
<proteinExistence type="inferred from homology"/>
<comment type="similarity">
    <text evidence="3">Belongs to the class I-like SAM-binding methyltransferase superfamily. NNMT/PNMT/TEMT family.</text>
</comment>
<dbReference type="InterPro" id="IPR000940">
    <property type="entry name" value="NNMT_TEMT_trans"/>
</dbReference>
<evidence type="ECO:0000256" key="6">
    <source>
        <dbReference type="ARBA" id="ARBA00022691"/>
    </source>
</evidence>
<evidence type="ECO:0000259" key="9">
    <source>
        <dbReference type="PROSITE" id="PS51634"/>
    </source>
</evidence>
<protein>
    <recommendedName>
        <fullName evidence="9">CRC domain-containing protein</fullName>
    </recommendedName>
</protein>
<dbReference type="Pfam" id="PF03638">
    <property type="entry name" value="TCR"/>
    <property type="match status" value="2"/>
</dbReference>
<dbReference type="InterPro" id="IPR005172">
    <property type="entry name" value="CRC"/>
</dbReference>
<dbReference type="Pfam" id="PF01234">
    <property type="entry name" value="NNMT_PNMT_TEMT"/>
    <property type="match status" value="1"/>
</dbReference>
<evidence type="ECO:0000256" key="7">
    <source>
        <dbReference type="ARBA" id="ARBA00023242"/>
    </source>
</evidence>
<name>A0AA88XX64_PINIB</name>
<sequence>FSKTIYISFSSIYSLPGLDFGNYLLDVGTGPTIWSILSASRRVERIILSDYLTKHITILKDWKNGKRNDIASHIQLEMEFSENRIPIADRETEVRSKVTGIHLIDITKEDIFIDECISDMIFDVITSSFCFECASSDKEMYIRAVGNVSRLLKPGGYLIIMGCIGASYYKVDKYIFPVCPLTTEEIRLIYERNGFEVLNIETLYTDGDDPDIGIGNEETLKVIAVDVHSGEVVSQPGTNIDNSATNSNRSINFLDVPISVNLNNKSEGLNSVGYQETIIGVSDSSNGTNSTASVNSEQANSTSATTTVILAKTVPSSTNDLRTVNSNNEIASTSQSLKRQLSSPSSPIIHKVIITKNPNSSQPQVVPVQINQASINSGQTNYQTMSGGAISLLPQGGQTPTKSFTISPHGILSPSKQIISPNTPIKLGAMTVNKVPISPAKTPTKITMIPVTLGKSPQRSLIPASGGISVLSKNLSDNTTVRPVTVTQHSGMKQTLITMSPSKVVKQGAVIQQPSHIQLQPGQTLASKQIITVPQQGVKQVQIPMSSGLTVQGSRFQYVRLVSPGTQAAGSAVRGSTQLTSIVPNTTVLASANTANVQSQPVQQMKITLPLPVKSKPGTVNQPVQRIILPAAPNQIRAATAVSQVLTTTTLAQIRPSVPSVTSLPAGATILASGGSGGTVQSFALVPASYVAQLTQLQSKPQQTMVQQPVPIQQAPPQPIQARQDFIPIISNETATSANQSTVIEPTGARPRKPCNCTKSMCLKLYCDCFANGEFCHNCNCNNCANNLEHEEERSRAIKSCLDRNPMAFHPKIGKGKDGERDRKHNKGCNCKRSGCLKNYCECYEAKIMCSGSCKCVGCKNFEESPERKTLMHLADAAEVRVQQQTAAKSKLSSQISGIPSRPPLSSATGERLPYTFITSEVAEATCACLLAQAEEAERLKMPPVVQERMVIEEFGRCLMQIIDSANRTKGITDAHTCEPLSGRTKSRDKTRILPIRNSTPDEKQDPPDEIENPPDDMQNS</sequence>
<dbReference type="AlphaFoldDB" id="A0AA88XX64"/>
<dbReference type="EMBL" id="VSWD01000010">
    <property type="protein sequence ID" value="KAK3089616.1"/>
    <property type="molecule type" value="Genomic_DNA"/>
</dbReference>
<evidence type="ECO:0000256" key="3">
    <source>
        <dbReference type="ARBA" id="ARBA00007996"/>
    </source>
</evidence>
<evidence type="ECO:0000256" key="4">
    <source>
        <dbReference type="ARBA" id="ARBA00022603"/>
    </source>
</evidence>
<dbReference type="PANTHER" id="PTHR12446">
    <property type="entry name" value="TESMIN/TSO1-RELATED"/>
    <property type="match status" value="1"/>
</dbReference>
<reference evidence="10" key="1">
    <citation type="submission" date="2019-08" db="EMBL/GenBank/DDBJ databases">
        <title>The improved chromosome-level genome for the pearl oyster Pinctada fucata martensii using PacBio sequencing and Hi-C.</title>
        <authorList>
            <person name="Zheng Z."/>
        </authorList>
    </citation>
    <scope>NUCLEOTIDE SEQUENCE</scope>
    <source>
        <strain evidence="10">ZZ-2019</strain>
        <tissue evidence="10">Adductor muscle</tissue>
    </source>
</reference>
<feature type="domain" description="CRC" evidence="9">
    <location>
        <begin position="751"/>
        <end position="864"/>
    </location>
</feature>
<dbReference type="InterPro" id="IPR029063">
    <property type="entry name" value="SAM-dependent_MTases_sf"/>
</dbReference>
<dbReference type="Proteomes" id="UP001186944">
    <property type="component" value="Unassembled WGS sequence"/>
</dbReference>
<dbReference type="GO" id="GO:0032259">
    <property type="term" value="P:methylation"/>
    <property type="evidence" value="ECO:0007669"/>
    <property type="project" value="UniProtKB-KW"/>
</dbReference>
<keyword evidence="6" id="KW-0949">S-adenosyl-L-methionine</keyword>
<gene>
    <name evidence="10" type="ORF">FSP39_005072</name>
</gene>
<dbReference type="PANTHER" id="PTHR12446:SF34">
    <property type="entry name" value="PROTEIN LIN-54 HOMOLOG"/>
    <property type="match status" value="1"/>
</dbReference>
<keyword evidence="7" id="KW-0539">Nucleus</keyword>
<evidence type="ECO:0000256" key="1">
    <source>
        <dbReference type="ARBA" id="ARBA00004123"/>
    </source>
</evidence>
<feature type="non-terminal residue" evidence="10">
    <location>
        <position position="1"/>
    </location>
</feature>
<dbReference type="GO" id="GO:0008168">
    <property type="term" value="F:methyltransferase activity"/>
    <property type="evidence" value="ECO:0007669"/>
    <property type="project" value="UniProtKB-KW"/>
</dbReference>
<keyword evidence="11" id="KW-1185">Reference proteome</keyword>
<evidence type="ECO:0000313" key="11">
    <source>
        <dbReference type="Proteomes" id="UP001186944"/>
    </source>
</evidence>
<keyword evidence="4" id="KW-0489">Methyltransferase</keyword>
<evidence type="ECO:0000256" key="5">
    <source>
        <dbReference type="ARBA" id="ARBA00022679"/>
    </source>
</evidence>
<dbReference type="InterPro" id="IPR028307">
    <property type="entry name" value="Lin-54_fam"/>
</dbReference>
<dbReference type="PROSITE" id="PS51634">
    <property type="entry name" value="CRC"/>
    <property type="match status" value="1"/>
</dbReference>
<evidence type="ECO:0000256" key="2">
    <source>
        <dbReference type="ARBA" id="ARBA00007267"/>
    </source>
</evidence>
<comment type="caution">
    <text evidence="10">The sequence shown here is derived from an EMBL/GenBank/DDBJ whole genome shotgun (WGS) entry which is preliminary data.</text>
</comment>
<evidence type="ECO:0000313" key="10">
    <source>
        <dbReference type="EMBL" id="KAK3089616.1"/>
    </source>
</evidence>
<dbReference type="CDD" id="cd02440">
    <property type="entry name" value="AdoMet_MTases"/>
    <property type="match status" value="1"/>
</dbReference>
<dbReference type="GO" id="GO:0006355">
    <property type="term" value="P:regulation of DNA-templated transcription"/>
    <property type="evidence" value="ECO:0007669"/>
    <property type="project" value="TreeGrafter"/>
</dbReference>
<dbReference type="SUPFAM" id="SSF53335">
    <property type="entry name" value="S-adenosyl-L-methionine-dependent methyltransferases"/>
    <property type="match status" value="1"/>
</dbReference>
<dbReference type="InterPro" id="IPR033467">
    <property type="entry name" value="Tesmin/TSO1-like_CXC"/>
</dbReference>
<evidence type="ECO:0000256" key="8">
    <source>
        <dbReference type="SAM" id="MobiDB-lite"/>
    </source>
</evidence>
<keyword evidence="5" id="KW-0808">Transferase</keyword>
<comment type="similarity">
    <text evidence="2">Belongs to the lin-54 family.</text>
</comment>
<dbReference type="SMART" id="SM01114">
    <property type="entry name" value="CXC"/>
    <property type="match status" value="2"/>
</dbReference>
<dbReference type="PROSITE" id="PS51681">
    <property type="entry name" value="SAM_MT_NNMT_PNMT_TEMT"/>
    <property type="match status" value="1"/>
</dbReference>
<comment type="subcellular location">
    <subcellularLocation>
        <location evidence="1">Nucleus</location>
    </subcellularLocation>
</comment>
<organism evidence="10 11">
    <name type="scientific">Pinctada imbricata</name>
    <name type="common">Atlantic pearl-oyster</name>
    <name type="synonym">Pinctada martensii</name>
    <dbReference type="NCBI Taxonomy" id="66713"/>
    <lineage>
        <taxon>Eukaryota</taxon>
        <taxon>Metazoa</taxon>
        <taxon>Spiralia</taxon>
        <taxon>Lophotrochozoa</taxon>
        <taxon>Mollusca</taxon>
        <taxon>Bivalvia</taxon>
        <taxon>Autobranchia</taxon>
        <taxon>Pteriomorphia</taxon>
        <taxon>Pterioida</taxon>
        <taxon>Pterioidea</taxon>
        <taxon>Pteriidae</taxon>
        <taxon>Pinctada</taxon>
    </lineage>
</organism>
<dbReference type="GO" id="GO:0005634">
    <property type="term" value="C:nucleus"/>
    <property type="evidence" value="ECO:0007669"/>
    <property type="project" value="UniProtKB-SubCell"/>
</dbReference>